<sequence length="254" mass="29356">MKRNNLEYYDLNADTWWKEDKVLYLSNHLNKSRFEFFSNFVPDWKGVKVLDIGCGGGLACEFIANQNAYVSGIDLSFNSIKIAQEHARNSNLKIDYQRALAENLPYQENSFDVVLCFDVLEHVEDWQKVISEAYRVLRKDGLFLFDTINRNLKSKFIMIWLLEDTLKHIPPGLHDWNKFIKPEEMIETMEKAGFADFEIKGFDLTGGTNFKTLKNILLKGLNNQSTGGKTDLFEIKINNDISVCYIGKAVKQVF</sequence>
<accession>A0ABR8DN34</accession>
<dbReference type="PANTHER" id="PTHR43464:SF19">
    <property type="entry name" value="UBIQUINONE BIOSYNTHESIS O-METHYLTRANSFERASE, MITOCHONDRIAL"/>
    <property type="match status" value="1"/>
</dbReference>
<gene>
    <name evidence="6" type="primary">ubiG</name>
    <name evidence="6" type="ORF">H6G97_14860</name>
</gene>
<protein>
    <submittedName>
        <fullName evidence="6">3-demethylubiquinone-9 3-O-methyltransferase</fullName>
    </submittedName>
</protein>
<dbReference type="RefSeq" id="WP_190941366.1">
    <property type="nucleotide sequence ID" value="NZ_JACJSI010000025.1"/>
</dbReference>
<evidence type="ECO:0000313" key="6">
    <source>
        <dbReference type="EMBL" id="MBD2530785.1"/>
    </source>
</evidence>
<name>A0ABR8DN34_9NOSO</name>
<keyword evidence="7" id="KW-1185">Reference proteome</keyword>
<evidence type="ECO:0000256" key="1">
    <source>
        <dbReference type="ARBA" id="ARBA00022603"/>
    </source>
</evidence>
<dbReference type="InterPro" id="IPR029063">
    <property type="entry name" value="SAM-dependent_MTases_sf"/>
</dbReference>
<dbReference type="InterPro" id="IPR010233">
    <property type="entry name" value="UbiG_MeTrfase"/>
</dbReference>
<keyword evidence="2" id="KW-0808">Transferase</keyword>
<dbReference type="Pfam" id="PF08241">
    <property type="entry name" value="Methyltransf_11"/>
    <property type="match status" value="1"/>
</dbReference>
<evidence type="ECO:0000256" key="2">
    <source>
        <dbReference type="ARBA" id="ARBA00022679"/>
    </source>
</evidence>
<dbReference type="InterPro" id="IPR013216">
    <property type="entry name" value="Methyltransf_11"/>
</dbReference>
<dbReference type="EMBL" id="JACJSI010000025">
    <property type="protein sequence ID" value="MBD2530785.1"/>
    <property type="molecule type" value="Genomic_DNA"/>
</dbReference>
<evidence type="ECO:0000256" key="4">
    <source>
        <dbReference type="ARBA" id="ARBA00022691"/>
    </source>
</evidence>
<evidence type="ECO:0000256" key="3">
    <source>
        <dbReference type="ARBA" id="ARBA00022688"/>
    </source>
</evidence>
<reference evidence="6 7" key="1">
    <citation type="journal article" date="2020" name="ISME J.">
        <title>Comparative genomics reveals insights into cyanobacterial evolution and habitat adaptation.</title>
        <authorList>
            <person name="Chen M.Y."/>
            <person name="Teng W.K."/>
            <person name="Zhao L."/>
            <person name="Hu C.X."/>
            <person name="Zhou Y.K."/>
            <person name="Han B.P."/>
            <person name="Song L.R."/>
            <person name="Shu W.S."/>
        </authorList>
    </citation>
    <scope>NUCLEOTIDE SEQUENCE [LARGE SCALE GENOMIC DNA]</scope>
    <source>
        <strain evidence="6 7">FACHB-838</strain>
    </source>
</reference>
<organism evidence="6 7">
    <name type="scientific">Nostoc flagelliforme FACHB-838</name>
    <dbReference type="NCBI Taxonomy" id="2692904"/>
    <lineage>
        <taxon>Bacteria</taxon>
        <taxon>Bacillati</taxon>
        <taxon>Cyanobacteriota</taxon>
        <taxon>Cyanophyceae</taxon>
        <taxon>Nostocales</taxon>
        <taxon>Nostocaceae</taxon>
        <taxon>Nostoc</taxon>
    </lineage>
</organism>
<proteinExistence type="predicted"/>
<keyword evidence="1" id="KW-0489">Methyltransferase</keyword>
<comment type="caution">
    <text evidence="6">The sequence shown here is derived from an EMBL/GenBank/DDBJ whole genome shotgun (WGS) entry which is preliminary data.</text>
</comment>
<evidence type="ECO:0000313" key="7">
    <source>
        <dbReference type="Proteomes" id="UP000623440"/>
    </source>
</evidence>
<dbReference type="SUPFAM" id="SSF53335">
    <property type="entry name" value="S-adenosyl-L-methionine-dependent methyltransferases"/>
    <property type="match status" value="1"/>
</dbReference>
<feature type="domain" description="Methyltransferase type 11" evidence="5">
    <location>
        <begin position="50"/>
        <end position="145"/>
    </location>
</feature>
<keyword evidence="3" id="KW-0831">Ubiquinone biosynthesis</keyword>
<dbReference type="PANTHER" id="PTHR43464">
    <property type="entry name" value="METHYLTRANSFERASE"/>
    <property type="match status" value="1"/>
</dbReference>
<dbReference type="NCBIfam" id="TIGR01983">
    <property type="entry name" value="UbiG"/>
    <property type="match status" value="1"/>
</dbReference>
<keyword evidence="4" id="KW-0949">S-adenosyl-L-methionine</keyword>
<evidence type="ECO:0000259" key="5">
    <source>
        <dbReference type="Pfam" id="PF08241"/>
    </source>
</evidence>
<dbReference type="CDD" id="cd02440">
    <property type="entry name" value="AdoMet_MTases"/>
    <property type="match status" value="1"/>
</dbReference>
<dbReference type="Gene3D" id="3.40.50.150">
    <property type="entry name" value="Vaccinia Virus protein VP39"/>
    <property type="match status" value="1"/>
</dbReference>
<dbReference type="Proteomes" id="UP000623440">
    <property type="component" value="Unassembled WGS sequence"/>
</dbReference>